<protein>
    <submittedName>
        <fullName evidence="2">Uncharacterized protein</fullName>
    </submittedName>
</protein>
<name>F0UAT5_AJEC8</name>
<dbReference type="HOGENOM" id="CLU_1874847_0_0_1"/>
<feature type="region of interest" description="Disordered" evidence="1">
    <location>
        <begin position="115"/>
        <end position="136"/>
    </location>
</feature>
<feature type="compositionally biased region" description="Polar residues" evidence="1">
    <location>
        <begin position="124"/>
        <end position="136"/>
    </location>
</feature>
<dbReference type="EMBL" id="DS990637">
    <property type="protein sequence ID" value="EGC43742.1"/>
    <property type="molecule type" value="Genomic_DNA"/>
</dbReference>
<organism evidence="3">
    <name type="scientific">Ajellomyces capsulatus (strain H88)</name>
    <name type="common">Darling's disease fungus</name>
    <name type="synonym">Histoplasma capsulatum</name>
    <dbReference type="NCBI Taxonomy" id="544711"/>
    <lineage>
        <taxon>Eukaryota</taxon>
        <taxon>Fungi</taxon>
        <taxon>Dikarya</taxon>
        <taxon>Ascomycota</taxon>
        <taxon>Pezizomycotina</taxon>
        <taxon>Eurotiomycetes</taxon>
        <taxon>Eurotiomycetidae</taxon>
        <taxon>Onygenales</taxon>
        <taxon>Ajellomycetaceae</taxon>
        <taxon>Histoplasma</taxon>
    </lineage>
</organism>
<proteinExistence type="predicted"/>
<gene>
    <name evidence="2" type="ORF">HCEG_02957</name>
</gene>
<reference evidence="3" key="1">
    <citation type="submission" date="2008-07" db="EMBL/GenBank/DDBJ databases">
        <title>Annotation of Ajellomyces capsulatus strain H88.</title>
        <authorList>
            <person name="Champion M."/>
            <person name="Cuomo C."/>
            <person name="Ma L.-J."/>
            <person name="Henn M.R."/>
            <person name="Sil A."/>
            <person name="Goldman B."/>
            <person name="Young S.K."/>
            <person name="Kodira C.D."/>
            <person name="Zeng Q."/>
            <person name="Koehrsen M."/>
            <person name="Alvarado L."/>
            <person name="Berlin A."/>
            <person name="Borenstein D."/>
            <person name="Chen Z."/>
            <person name="Engels R."/>
            <person name="Freedman E."/>
            <person name="Gellesch M."/>
            <person name="Goldberg J."/>
            <person name="Griggs A."/>
            <person name="Gujja S."/>
            <person name="Heiman D."/>
            <person name="Hepburn T."/>
            <person name="Howarth C."/>
            <person name="Jen D."/>
            <person name="Larson L."/>
            <person name="Lewis B."/>
            <person name="Mehta T."/>
            <person name="Park D."/>
            <person name="Pearson M."/>
            <person name="Roberts A."/>
            <person name="Saif S."/>
            <person name="Shea T."/>
            <person name="Shenoy N."/>
            <person name="Sisk P."/>
            <person name="Stolte C."/>
            <person name="Sykes S."/>
            <person name="Walk T."/>
            <person name="White J."/>
            <person name="Yandava C."/>
            <person name="Klein B."/>
            <person name="McEwen J.G."/>
            <person name="Puccia R."/>
            <person name="Goldman G.H."/>
            <person name="Felipe M.S."/>
            <person name="Nino-Vega G."/>
            <person name="San-Blas G."/>
            <person name="Taylor J."/>
            <person name="Mendoza L."/>
            <person name="Galagan J."/>
            <person name="Nusbaum C."/>
            <person name="Birren B."/>
        </authorList>
    </citation>
    <scope>NUCLEOTIDE SEQUENCE [LARGE SCALE GENOMIC DNA]</scope>
    <source>
        <strain evidence="3">H88</strain>
    </source>
</reference>
<dbReference type="AlphaFoldDB" id="F0UAT5"/>
<dbReference type="OMA" id="MARRKCW"/>
<evidence type="ECO:0000313" key="2">
    <source>
        <dbReference type="EMBL" id="EGC43742.1"/>
    </source>
</evidence>
<evidence type="ECO:0000256" key="1">
    <source>
        <dbReference type="SAM" id="MobiDB-lite"/>
    </source>
</evidence>
<evidence type="ECO:0000313" key="3">
    <source>
        <dbReference type="Proteomes" id="UP000008142"/>
    </source>
</evidence>
<dbReference type="Proteomes" id="UP000008142">
    <property type="component" value="Unassembled WGS sequence"/>
</dbReference>
<accession>F0UAT5</accession>
<sequence>MARRKCWWRFNLEGRNQRNEQEKLKVHTLGKKIPELKQAGDVSVDKAISGEESLGGGVTVSTAAVKGIQKPKQDQSNALPKELLLQPTPCDDGGHLKVVVSVASISGVALTAQPPQALLPAHVTPSNPGSSTLARP</sequence>
<dbReference type="OrthoDB" id="10348023at2759"/>